<keyword evidence="3 12" id="KW-1134">Transmembrane beta strand</keyword>
<keyword evidence="11 12" id="KW-0998">Cell outer membrane</keyword>
<evidence type="ECO:0000256" key="11">
    <source>
        <dbReference type="ARBA" id="ARBA00023237"/>
    </source>
</evidence>
<dbReference type="InterPro" id="IPR037066">
    <property type="entry name" value="Plug_dom_sf"/>
</dbReference>
<dbReference type="Pfam" id="PF00593">
    <property type="entry name" value="TonB_dep_Rec_b-barrel"/>
    <property type="match status" value="1"/>
</dbReference>
<evidence type="ECO:0000256" key="2">
    <source>
        <dbReference type="ARBA" id="ARBA00022448"/>
    </source>
</evidence>
<accession>A0A0B1ZDP9</accession>
<dbReference type="GO" id="GO:0015344">
    <property type="term" value="F:siderophore uptake transmembrane transporter activity"/>
    <property type="evidence" value="ECO:0007669"/>
    <property type="project" value="TreeGrafter"/>
</dbReference>
<evidence type="ECO:0000256" key="9">
    <source>
        <dbReference type="ARBA" id="ARBA00023077"/>
    </source>
</evidence>
<comment type="subcellular location">
    <subcellularLocation>
        <location evidence="1 12">Cell outer membrane</location>
        <topology evidence="1 12">Multi-pass membrane protein</topology>
    </subcellularLocation>
</comment>
<evidence type="ECO:0000256" key="3">
    <source>
        <dbReference type="ARBA" id="ARBA00022452"/>
    </source>
</evidence>
<dbReference type="SUPFAM" id="SSF56935">
    <property type="entry name" value="Porins"/>
    <property type="match status" value="1"/>
</dbReference>
<evidence type="ECO:0000259" key="15">
    <source>
        <dbReference type="Pfam" id="PF00593"/>
    </source>
</evidence>
<protein>
    <submittedName>
        <fullName evidence="17">TonB-dependent receptor</fullName>
    </submittedName>
</protein>
<evidence type="ECO:0000256" key="6">
    <source>
        <dbReference type="ARBA" id="ARBA00022729"/>
    </source>
</evidence>
<evidence type="ECO:0000256" key="7">
    <source>
        <dbReference type="ARBA" id="ARBA00023004"/>
    </source>
</evidence>
<evidence type="ECO:0000256" key="8">
    <source>
        <dbReference type="ARBA" id="ARBA00023065"/>
    </source>
</evidence>
<feature type="chain" id="PRO_5002064931" evidence="14">
    <location>
        <begin position="22"/>
        <end position="835"/>
    </location>
</feature>
<keyword evidence="5 12" id="KW-0812">Transmembrane</keyword>
<evidence type="ECO:0000259" key="16">
    <source>
        <dbReference type="Pfam" id="PF07715"/>
    </source>
</evidence>
<dbReference type="STRING" id="1348853.LK12_21785"/>
<dbReference type="Gene3D" id="2.170.130.10">
    <property type="entry name" value="TonB-dependent receptor, plug domain"/>
    <property type="match status" value="1"/>
</dbReference>
<keyword evidence="17" id="KW-0675">Receptor</keyword>
<name>A0A0B1ZDP9_9SPHN</name>
<keyword evidence="8" id="KW-0406">Ion transport</keyword>
<keyword evidence="10 12" id="KW-0472">Membrane</keyword>
<keyword evidence="18" id="KW-1185">Reference proteome</keyword>
<dbReference type="Proteomes" id="UP000031057">
    <property type="component" value="Unassembled WGS sequence"/>
</dbReference>
<feature type="signal peptide" evidence="14">
    <location>
        <begin position="1"/>
        <end position="21"/>
    </location>
</feature>
<dbReference type="InterPro" id="IPR039426">
    <property type="entry name" value="TonB-dep_rcpt-like"/>
</dbReference>
<evidence type="ECO:0000256" key="10">
    <source>
        <dbReference type="ARBA" id="ARBA00023136"/>
    </source>
</evidence>
<organism evidence="17 18">
    <name type="scientific">Novosphingobium malaysiense</name>
    <dbReference type="NCBI Taxonomy" id="1348853"/>
    <lineage>
        <taxon>Bacteria</taxon>
        <taxon>Pseudomonadati</taxon>
        <taxon>Pseudomonadota</taxon>
        <taxon>Alphaproteobacteria</taxon>
        <taxon>Sphingomonadales</taxon>
        <taxon>Sphingomonadaceae</taxon>
        <taxon>Novosphingobium</taxon>
    </lineage>
</organism>
<keyword evidence="4" id="KW-0410">Iron transport</keyword>
<dbReference type="PANTHER" id="PTHR32552:SF89">
    <property type="entry name" value="CATECHOLATE SIDEROPHORE RECEPTOR FIU"/>
    <property type="match status" value="1"/>
</dbReference>
<keyword evidence="7" id="KW-0408">Iron</keyword>
<dbReference type="InterPro" id="IPR000531">
    <property type="entry name" value="Beta-barrel_TonB"/>
</dbReference>
<evidence type="ECO:0000256" key="12">
    <source>
        <dbReference type="PROSITE-ProRule" id="PRU01360"/>
    </source>
</evidence>
<keyword evidence="9 13" id="KW-0798">TonB box</keyword>
<dbReference type="EMBL" id="JTDI01000008">
    <property type="protein sequence ID" value="KHK89159.1"/>
    <property type="molecule type" value="Genomic_DNA"/>
</dbReference>
<dbReference type="PANTHER" id="PTHR32552">
    <property type="entry name" value="FERRICHROME IRON RECEPTOR-RELATED"/>
    <property type="match status" value="1"/>
</dbReference>
<evidence type="ECO:0000313" key="17">
    <source>
        <dbReference type="EMBL" id="KHK89159.1"/>
    </source>
</evidence>
<gene>
    <name evidence="17" type="ORF">LK12_21785</name>
</gene>
<reference evidence="17 18" key="1">
    <citation type="submission" date="2014-10" db="EMBL/GenBank/DDBJ databases">
        <title>Genome sequence of Novosphingobium malaysiense MUSC 273(T).</title>
        <authorList>
            <person name="Lee L.-H."/>
        </authorList>
    </citation>
    <scope>NUCLEOTIDE SEQUENCE [LARGE SCALE GENOMIC DNA]</scope>
    <source>
        <strain evidence="17 18">MUSC 273</strain>
    </source>
</reference>
<feature type="domain" description="TonB-dependent receptor plug" evidence="16">
    <location>
        <begin position="61"/>
        <end position="173"/>
    </location>
</feature>
<dbReference type="GO" id="GO:0009279">
    <property type="term" value="C:cell outer membrane"/>
    <property type="evidence" value="ECO:0007669"/>
    <property type="project" value="UniProtKB-SubCell"/>
</dbReference>
<dbReference type="AlphaFoldDB" id="A0A0B1ZDP9"/>
<comment type="caution">
    <text evidence="17">The sequence shown here is derived from an EMBL/GenBank/DDBJ whole genome shotgun (WGS) entry which is preliminary data.</text>
</comment>
<keyword evidence="6 14" id="KW-0732">Signal</keyword>
<keyword evidence="2 12" id="KW-0813">Transport</keyword>
<evidence type="ECO:0000256" key="5">
    <source>
        <dbReference type="ARBA" id="ARBA00022692"/>
    </source>
</evidence>
<dbReference type="Gene3D" id="2.40.170.20">
    <property type="entry name" value="TonB-dependent receptor, beta-barrel domain"/>
    <property type="match status" value="1"/>
</dbReference>
<dbReference type="InterPro" id="IPR036942">
    <property type="entry name" value="Beta-barrel_TonB_sf"/>
</dbReference>
<proteinExistence type="inferred from homology"/>
<dbReference type="OrthoDB" id="7386960at2"/>
<sequence length="835" mass="89650">MKFSYLFCTAAALAYGHPAFAASADGAQTGAAEEVASADESVKPARRPAFNTGVARARDALDTAVSTSTVVETEINKVAPRSLAELFRLIPGIRSEAYAGDGNNAYTVRGLPLVSDGAKYIQLQENGLPVLEFGDVQSFGPDNLMRVDLNLAGVQAIRGGSASTFASNAPGGIINLIEKTGEVEGGSVQLSSGLDYEMYRLDVDYGARISDTLRFHVGGYFRSGEGPRSTGYNSYRGGQVKFNMTKEFAAGGHLRIYAKMLNDRFPQYYPSPLVVNGTNENPSFKSVANMNVKNDSSYSQYLSSFVSFDSNNNLKRFNIHDGNRVKSNSLGFETKFGVDGWTFTDKFRYSDTAGDINGASQILYLPASALAATFGGPGATVSYAQGENAGEVIANPSALNGNGLLALTVPSDLVLNDFSNAINDFRGSKVWEIGGGRLTLTGGWYHSWQALKYDWLLTSVVQDVVGGGDSRLVDITAANGFPVTQGGILAYGSLTPGYQRSYDVEYSVNAPYGSFNFHKGRLAVGGSIRYDMGKVRGTTSADGSSDAYFVDINGDGVPSSYAETVVRHFPTSSGDPVDYKYDYLSYSLSANFRVAETFSLFARYSRGARASAERILFSPAINAADGSLAEKSAAYNPVRQLEGGFKYRTGSVSLNLTGFLANVDETNTQLVNDASGTYFELVSRSYRAYGAELEGSWRRGGFSVNAGATLTHAEITADKNHPDFVGNTPRHQAKFIYQLVPQYDSGKFVVGASVVGTTGSYAQDVNKLRLPAYTTVGAFVQYRLAENIVWSMNASNLFDVLAITDVLEGSIPATGVVSARTLYGRTISSSLRFNF</sequence>
<dbReference type="PROSITE" id="PS52016">
    <property type="entry name" value="TONB_DEPENDENT_REC_3"/>
    <property type="match status" value="1"/>
</dbReference>
<comment type="similarity">
    <text evidence="12 13">Belongs to the TonB-dependent receptor family.</text>
</comment>
<evidence type="ECO:0000256" key="13">
    <source>
        <dbReference type="RuleBase" id="RU003357"/>
    </source>
</evidence>
<dbReference type="InterPro" id="IPR012910">
    <property type="entry name" value="Plug_dom"/>
</dbReference>
<dbReference type="Pfam" id="PF07715">
    <property type="entry name" value="Plug"/>
    <property type="match status" value="1"/>
</dbReference>
<evidence type="ECO:0000313" key="18">
    <source>
        <dbReference type="Proteomes" id="UP000031057"/>
    </source>
</evidence>
<evidence type="ECO:0000256" key="4">
    <source>
        <dbReference type="ARBA" id="ARBA00022496"/>
    </source>
</evidence>
<evidence type="ECO:0000256" key="1">
    <source>
        <dbReference type="ARBA" id="ARBA00004571"/>
    </source>
</evidence>
<evidence type="ECO:0000256" key="14">
    <source>
        <dbReference type="SAM" id="SignalP"/>
    </source>
</evidence>
<dbReference type="RefSeq" id="WP_039289787.1">
    <property type="nucleotide sequence ID" value="NZ_JTDI01000008.1"/>
</dbReference>
<feature type="domain" description="TonB-dependent receptor-like beta-barrel" evidence="15">
    <location>
        <begin position="308"/>
        <end position="797"/>
    </location>
</feature>